<proteinExistence type="predicted"/>
<organism evidence="1 2">
    <name type="scientific">Anguilla anguilla</name>
    <name type="common">European freshwater eel</name>
    <name type="synonym">Muraena anguilla</name>
    <dbReference type="NCBI Taxonomy" id="7936"/>
    <lineage>
        <taxon>Eukaryota</taxon>
        <taxon>Metazoa</taxon>
        <taxon>Chordata</taxon>
        <taxon>Craniata</taxon>
        <taxon>Vertebrata</taxon>
        <taxon>Euteleostomi</taxon>
        <taxon>Actinopterygii</taxon>
        <taxon>Neopterygii</taxon>
        <taxon>Teleostei</taxon>
        <taxon>Anguilliformes</taxon>
        <taxon>Anguillidae</taxon>
        <taxon>Anguilla</taxon>
    </lineage>
</organism>
<dbReference type="AlphaFoldDB" id="A0A9D3MAH3"/>
<evidence type="ECO:0000313" key="1">
    <source>
        <dbReference type="EMBL" id="KAG5845476.1"/>
    </source>
</evidence>
<gene>
    <name evidence="1" type="ORF">ANANG_G00139520</name>
</gene>
<comment type="caution">
    <text evidence="1">The sequence shown here is derived from an EMBL/GenBank/DDBJ whole genome shotgun (WGS) entry which is preliminary data.</text>
</comment>
<evidence type="ECO:0000313" key="2">
    <source>
        <dbReference type="Proteomes" id="UP001044222"/>
    </source>
</evidence>
<reference evidence="1" key="1">
    <citation type="submission" date="2021-01" db="EMBL/GenBank/DDBJ databases">
        <title>A chromosome-scale assembly of European eel, Anguilla anguilla.</title>
        <authorList>
            <person name="Henkel C."/>
            <person name="Jong-Raadsen S.A."/>
            <person name="Dufour S."/>
            <person name="Weltzien F.-A."/>
            <person name="Palstra A.P."/>
            <person name="Pelster B."/>
            <person name="Spaink H.P."/>
            <person name="Van Den Thillart G.E."/>
            <person name="Jansen H."/>
            <person name="Zahm M."/>
            <person name="Klopp C."/>
            <person name="Cedric C."/>
            <person name="Louis A."/>
            <person name="Berthelot C."/>
            <person name="Parey E."/>
            <person name="Roest Crollius H."/>
            <person name="Montfort J."/>
            <person name="Robinson-Rechavi M."/>
            <person name="Bucao C."/>
            <person name="Bouchez O."/>
            <person name="Gislard M."/>
            <person name="Lluch J."/>
            <person name="Milhes M."/>
            <person name="Lampietro C."/>
            <person name="Lopez Roques C."/>
            <person name="Donnadieu C."/>
            <person name="Braasch I."/>
            <person name="Desvignes T."/>
            <person name="Postlethwait J."/>
            <person name="Bobe J."/>
            <person name="Guiguen Y."/>
            <person name="Dirks R."/>
        </authorList>
    </citation>
    <scope>NUCLEOTIDE SEQUENCE</scope>
    <source>
        <strain evidence="1">Tag_6206</strain>
        <tissue evidence="1">Liver</tissue>
    </source>
</reference>
<accession>A0A9D3MAH3</accession>
<dbReference type="EMBL" id="JAFIRN010000007">
    <property type="protein sequence ID" value="KAG5845476.1"/>
    <property type="molecule type" value="Genomic_DNA"/>
</dbReference>
<sequence length="74" mass="8818">MSRHIQKLNLFRELRGRRRRQQQWCRFKYSKDETRTWDVSKGRTPCDLSSFTSGCSSLHKHSCCRRAGSNKDVL</sequence>
<protein>
    <submittedName>
        <fullName evidence="1">Uncharacterized protein</fullName>
    </submittedName>
</protein>
<dbReference type="Proteomes" id="UP001044222">
    <property type="component" value="Chromosome 7"/>
</dbReference>
<name>A0A9D3MAH3_ANGAN</name>
<keyword evidence="2" id="KW-1185">Reference proteome</keyword>